<dbReference type="Pfam" id="PF01926">
    <property type="entry name" value="MMR_HSR1"/>
    <property type="match status" value="1"/>
</dbReference>
<gene>
    <name evidence="6" type="ORF">WPS_05960</name>
</gene>
<dbReference type="EMBL" id="AP025523">
    <property type="protein sequence ID" value="BDE05320.1"/>
    <property type="molecule type" value="Genomic_DNA"/>
</dbReference>
<evidence type="ECO:0000259" key="5">
    <source>
        <dbReference type="PROSITE" id="PS51721"/>
    </source>
</evidence>
<feature type="binding site" evidence="4">
    <location>
        <position position="174"/>
    </location>
    <ligand>
        <name>GTP</name>
        <dbReference type="ChEBI" id="CHEBI:37565"/>
    </ligand>
</feature>
<dbReference type="CDD" id="cd01856">
    <property type="entry name" value="YlqF"/>
    <property type="match status" value="1"/>
</dbReference>
<evidence type="ECO:0000313" key="7">
    <source>
        <dbReference type="Proteomes" id="UP001317532"/>
    </source>
</evidence>
<organism evidence="6 7">
    <name type="scientific">Vulcanimicrobium alpinum</name>
    <dbReference type="NCBI Taxonomy" id="3016050"/>
    <lineage>
        <taxon>Bacteria</taxon>
        <taxon>Bacillati</taxon>
        <taxon>Vulcanimicrobiota</taxon>
        <taxon>Vulcanimicrobiia</taxon>
        <taxon>Vulcanimicrobiales</taxon>
        <taxon>Vulcanimicrobiaceae</taxon>
        <taxon>Vulcanimicrobium</taxon>
    </lineage>
</organism>
<keyword evidence="7" id="KW-1185">Reference proteome</keyword>
<dbReference type="GO" id="GO:0005525">
    <property type="term" value="F:GTP binding"/>
    <property type="evidence" value="ECO:0007669"/>
    <property type="project" value="UniProtKB-KW"/>
</dbReference>
<dbReference type="Gene3D" id="3.40.50.300">
    <property type="entry name" value="P-loop containing nucleotide triphosphate hydrolases"/>
    <property type="match status" value="1"/>
</dbReference>
<dbReference type="GO" id="GO:0003924">
    <property type="term" value="F:GTPase activity"/>
    <property type="evidence" value="ECO:0007669"/>
    <property type="project" value="TreeGrafter"/>
</dbReference>
<dbReference type="Proteomes" id="UP001317532">
    <property type="component" value="Chromosome"/>
</dbReference>
<evidence type="ECO:0000256" key="2">
    <source>
        <dbReference type="ARBA" id="ARBA00023134"/>
    </source>
</evidence>
<keyword evidence="3" id="KW-0963">Cytoplasm</keyword>
<feature type="binding site" evidence="4">
    <location>
        <begin position="130"/>
        <end position="135"/>
    </location>
    <ligand>
        <name>GTP</name>
        <dbReference type="ChEBI" id="CHEBI:37565"/>
    </ligand>
</feature>
<dbReference type="InterPro" id="IPR023179">
    <property type="entry name" value="GTP-bd_ortho_bundle_sf"/>
</dbReference>
<dbReference type="InterPro" id="IPR027417">
    <property type="entry name" value="P-loop_NTPase"/>
</dbReference>
<evidence type="ECO:0000256" key="1">
    <source>
        <dbReference type="ARBA" id="ARBA00022741"/>
    </source>
</evidence>
<evidence type="ECO:0000313" key="6">
    <source>
        <dbReference type="EMBL" id="BDE05320.1"/>
    </source>
</evidence>
<comment type="subcellular location">
    <subcellularLocation>
        <location evidence="3">Cytoplasm</location>
    </subcellularLocation>
</comment>
<comment type="function">
    <text evidence="3">Required for a late step of 50S ribosomal subunit assembly. Has GTPase activity.</text>
</comment>
<dbReference type="GO" id="GO:0005737">
    <property type="term" value="C:cytoplasm"/>
    <property type="evidence" value="ECO:0007669"/>
    <property type="project" value="UniProtKB-SubCell"/>
</dbReference>
<dbReference type="InterPro" id="IPR016478">
    <property type="entry name" value="GTPase_MTG1"/>
</dbReference>
<evidence type="ECO:0000256" key="4">
    <source>
        <dbReference type="PIRSR" id="PIRSR006230-1"/>
    </source>
</evidence>
<protein>
    <recommendedName>
        <fullName evidence="3">Ribosome biogenesis GTPase A</fullName>
    </recommendedName>
</protein>
<dbReference type="Gene3D" id="1.10.1580.10">
    <property type="match status" value="1"/>
</dbReference>
<keyword evidence="2 3" id="KW-0342">GTP-binding</keyword>
<comment type="similarity">
    <text evidence="3">Belongs to the TRAFAC class YlqF/YawG GTPase family. MTG1 subfamily.</text>
</comment>
<keyword evidence="1 3" id="KW-0547">Nucleotide-binding</keyword>
<dbReference type="InterPro" id="IPR030378">
    <property type="entry name" value="G_CP_dom"/>
</dbReference>
<dbReference type="InterPro" id="IPR006073">
    <property type="entry name" value="GTP-bd"/>
</dbReference>
<dbReference type="KEGG" id="vab:WPS_05960"/>
<dbReference type="RefSeq" id="WP_317996371.1">
    <property type="nucleotide sequence ID" value="NZ_AP025523.1"/>
</dbReference>
<dbReference type="NCBIfam" id="TIGR03596">
    <property type="entry name" value="GTPase_YlqF"/>
    <property type="match status" value="1"/>
</dbReference>
<sequence>MAKGGGPSLQRPEIQWYPGHMAQAMRKLGERLAVVDVVIEVVDARLPRASSNPGLDRLAAAKKRIVVLTCDDLADPHATREWLAWYARNGRTAVAVNGKDQTSVKRVAAALDEIAPGGGTTRAMVVGIPNTGKSSIINGLLRRTAAKAEDKAGVTRSLQWFRIRPTLEVMDSPGILVPKIATPDAQWQLALTGALPRERFDAEDVIAHFVAWSHAHGAAHVPDLETFARARGFARRGGDVDLHNAAGAYLKDVGEGKFGRITFERPEAAA</sequence>
<dbReference type="SUPFAM" id="SSF52540">
    <property type="entry name" value="P-loop containing nucleoside triphosphate hydrolases"/>
    <property type="match status" value="1"/>
</dbReference>
<dbReference type="AlphaFoldDB" id="A0AAN1XUM8"/>
<dbReference type="PANTHER" id="PTHR45782">
    <property type="entry name" value="MITOCHONDRIAL RIBOSOME-ASSOCIATED GTPASE 1"/>
    <property type="match status" value="1"/>
</dbReference>
<dbReference type="PROSITE" id="PS51721">
    <property type="entry name" value="G_CP"/>
    <property type="match status" value="1"/>
</dbReference>
<evidence type="ECO:0000256" key="3">
    <source>
        <dbReference type="PIRNR" id="PIRNR006230"/>
    </source>
</evidence>
<dbReference type="PIRSF" id="PIRSF006230">
    <property type="entry name" value="MG442"/>
    <property type="match status" value="1"/>
</dbReference>
<reference evidence="6 7" key="1">
    <citation type="journal article" date="2022" name="ISME Commun">
        <title>Vulcanimicrobium alpinus gen. nov. sp. nov., the first cultivated representative of the candidate phylum 'Eremiobacterota', is a metabolically versatile aerobic anoxygenic phototroph.</title>
        <authorList>
            <person name="Yabe S."/>
            <person name="Muto K."/>
            <person name="Abe K."/>
            <person name="Yokota A."/>
            <person name="Staudigel H."/>
            <person name="Tebo B.M."/>
        </authorList>
    </citation>
    <scope>NUCLEOTIDE SEQUENCE [LARGE SCALE GENOMIC DNA]</scope>
    <source>
        <strain evidence="6 7">WC8-2</strain>
    </source>
</reference>
<accession>A0AAN1XUM8</accession>
<dbReference type="GO" id="GO:0006412">
    <property type="term" value="P:translation"/>
    <property type="evidence" value="ECO:0007669"/>
    <property type="project" value="TreeGrafter"/>
</dbReference>
<name>A0AAN1XUM8_UNVUL</name>
<feature type="domain" description="CP-type G" evidence="5">
    <location>
        <begin position="22"/>
        <end position="178"/>
    </location>
</feature>
<dbReference type="InterPro" id="IPR019991">
    <property type="entry name" value="GTP-bd_ribosome_bgen"/>
</dbReference>
<proteinExistence type="inferred from homology"/>
<dbReference type="PANTHER" id="PTHR45782:SF4">
    <property type="entry name" value="MITOCHONDRIAL RIBOSOME-ASSOCIATED GTPASE 1"/>
    <property type="match status" value="1"/>
</dbReference>